<dbReference type="InterPro" id="IPR011251">
    <property type="entry name" value="Luciferase-like_dom"/>
</dbReference>
<feature type="domain" description="Luciferase-like" evidence="5">
    <location>
        <begin position="5"/>
        <end position="302"/>
    </location>
</feature>
<comment type="caution">
    <text evidence="6">The sequence shown here is derived from an EMBL/GenBank/DDBJ whole genome shotgun (WGS) entry which is preliminary data.</text>
</comment>
<keyword evidence="1" id="KW-0285">Flavoprotein</keyword>
<evidence type="ECO:0000313" key="7">
    <source>
        <dbReference type="Proteomes" id="UP000053060"/>
    </source>
</evidence>
<evidence type="ECO:0000259" key="5">
    <source>
        <dbReference type="Pfam" id="PF00296"/>
    </source>
</evidence>
<dbReference type="AlphaFoldDB" id="A0A0V9UDK7"/>
<dbReference type="Proteomes" id="UP000053060">
    <property type="component" value="Unassembled WGS sequence"/>
</dbReference>
<dbReference type="PANTHER" id="PTHR42847">
    <property type="entry name" value="ALKANESULFONATE MONOOXYGENASE"/>
    <property type="match status" value="1"/>
</dbReference>
<evidence type="ECO:0000256" key="4">
    <source>
        <dbReference type="ARBA" id="ARBA00023033"/>
    </source>
</evidence>
<evidence type="ECO:0000313" key="6">
    <source>
        <dbReference type="EMBL" id="KSZ56084.1"/>
    </source>
</evidence>
<keyword evidence="4" id="KW-0503">Monooxygenase</keyword>
<protein>
    <recommendedName>
        <fullName evidence="5">Luciferase-like domain-containing protein</fullName>
    </recommendedName>
</protein>
<evidence type="ECO:0000256" key="3">
    <source>
        <dbReference type="ARBA" id="ARBA00023002"/>
    </source>
</evidence>
<keyword evidence="2" id="KW-0288">FMN</keyword>
<dbReference type="Pfam" id="PF00296">
    <property type="entry name" value="Bac_luciferase"/>
    <property type="match status" value="1"/>
</dbReference>
<gene>
    <name evidence="6" type="ORF">Z045_25140</name>
</gene>
<dbReference type="Gene3D" id="3.20.20.30">
    <property type="entry name" value="Luciferase-like domain"/>
    <property type="match status" value="1"/>
</dbReference>
<dbReference type="PATRIC" id="fig|1441730.3.peg.5293"/>
<proteinExistence type="predicted"/>
<dbReference type="EMBL" id="AZXY01000023">
    <property type="protein sequence ID" value="KSZ56084.1"/>
    <property type="molecule type" value="Genomic_DNA"/>
</dbReference>
<reference evidence="7" key="1">
    <citation type="submission" date="2015-01" db="EMBL/GenBank/DDBJ databases">
        <title>Draft genome sequence of Rhodococcus pyridinivorans strain KG-16, a hydrocarbon-degrading bacterium.</title>
        <authorList>
            <person name="Aggarwal R.K."/>
            <person name="Dawar C."/>
        </authorList>
    </citation>
    <scope>NUCLEOTIDE SEQUENCE [LARGE SCALE GENOMIC DNA]</scope>
    <source>
        <strain evidence="7">KG-16</strain>
    </source>
</reference>
<evidence type="ECO:0000256" key="2">
    <source>
        <dbReference type="ARBA" id="ARBA00022643"/>
    </source>
</evidence>
<organism evidence="6 7">
    <name type="scientific">Rhodococcus pyridinivorans KG-16</name>
    <dbReference type="NCBI Taxonomy" id="1441730"/>
    <lineage>
        <taxon>Bacteria</taxon>
        <taxon>Bacillati</taxon>
        <taxon>Actinomycetota</taxon>
        <taxon>Actinomycetes</taxon>
        <taxon>Mycobacteriales</taxon>
        <taxon>Nocardiaceae</taxon>
        <taxon>Rhodococcus</taxon>
    </lineage>
</organism>
<dbReference type="GO" id="GO:0004497">
    <property type="term" value="F:monooxygenase activity"/>
    <property type="evidence" value="ECO:0007669"/>
    <property type="project" value="UniProtKB-KW"/>
</dbReference>
<dbReference type="GO" id="GO:0016705">
    <property type="term" value="F:oxidoreductase activity, acting on paired donors, with incorporation or reduction of molecular oxygen"/>
    <property type="evidence" value="ECO:0007669"/>
    <property type="project" value="InterPro"/>
</dbReference>
<dbReference type="InterPro" id="IPR036661">
    <property type="entry name" value="Luciferase-like_sf"/>
</dbReference>
<dbReference type="InterPro" id="IPR050172">
    <property type="entry name" value="SsuD_RutA_monooxygenase"/>
</dbReference>
<accession>A0A0V9UDK7</accession>
<reference evidence="6 7" key="2">
    <citation type="journal article" date="2016" name="Genome Announc.">
        <title>Draft Genome Sequence of a Versatile Hydrocarbon-Degrading Bacterium, Rhodococcus pyridinivorans Strain KG-16, Collected from Oil Fields in India.</title>
        <authorList>
            <person name="Aggarwal R.K."/>
            <person name="Dawar C."/>
            <person name="Phanindranath R."/>
            <person name="Mutnuri L."/>
            <person name="Dayal A.M."/>
        </authorList>
    </citation>
    <scope>NUCLEOTIDE SEQUENCE [LARGE SCALE GENOMIC DNA]</scope>
    <source>
        <strain evidence="6 7">KG-16</strain>
    </source>
</reference>
<dbReference type="PANTHER" id="PTHR42847:SF4">
    <property type="entry name" value="ALKANESULFONATE MONOOXYGENASE-RELATED"/>
    <property type="match status" value="1"/>
</dbReference>
<sequence>MTVANWSQQAELAITADRAGIEALVPASRWKGFGSASGYWDRTYDTWTWGGAMAAITERIQVFTTCAVPLYHPVMAAKMGATLDHVSGGRWGVNIVPGWFGSEFEQFGMEMGDRKARYRLAQEWFTLVNRLWTETDPIDFEGEFYKVKGAVSAPKPVQMPRPLVMNAGQSEEGLGFATRNADMIFVNTTNEEVLTKNIAKVRADAEASGKQVSIWANMDIICKSTEQEARDLADAWMEAVDTEAVDKFISLMAGGDAGTHKTLMQNPDIWKSMALTGGNAFVIGTPEMVVEKFQQLSDLGMDGTTMTWHEYPQGLNQFVSDVLPLMREAGLRDDKPLDS</sequence>
<name>A0A0V9UDK7_9NOCA</name>
<evidence type="ECO:0000256" key="1">
    <source>
        <dbReference type="ARBA" id="ARBA00022630"/>
    </source>
</evidence>
<dbReference type="SUPFAM" id="SSF51679">
    <property type="entry name" value="Bacterial luciferase-like"/>
    <property type="match status" value="1"/>
</dbReference>
<keyword evidence="3" id="KW-0560">Oxidoreductase</keyword>